<gene>
    <name evidence="1" type="ORF">QOZ92_001010</name>
</gene>
<dbReference type="EMBL" id="JAUSWG010000003">
    <property type="protein sequence ID" value="MDQ0555897.1"/>
    <property type="molecule type" value="Genomic_DNA"/>
</dbReference>
<organism evidence="1 2">
    <name type="scientific">Paraclostridium ghonii</name>
    <dbReference type="NCBI Taxonomy" id="29358"/>
    <lineage>
        <taxon>Bacteria</taxon>
        <taxon>Bacillati</taxon>
        <taxon>Bacillota</taxon>
        <taxon>Clostridia</taxon>
        <taxon>Peptostreptococcales</taxon>
        <taxon>Peptostreptococcaceae</taxon>
        <taxon>Paraclostridium</taxon>
    </lineage>
</organism>
<accession>A0ABU0MYA3</accession>
<dbReference type="Proteomes" id="UP001232584">
    <property type="component" value="Unassembled WGS sequence"/>
</dbReference>
<evidence type="ECO:0000313" key="1">
    <source>
        <dbReference type="EMBL" id="MDQ0555897.1"/>
    </source>
</evidence>
<evidence type="ECO:0000313" key="2">
    <source>
        <dbReference type="Proteomes" id="UP001232584"/>
    </source>
</evidence>
<keyword evidence="2" id="KW-1185">Reference proteome</keyword>
<proteinExistence type="predicted"/>
<comment type="caution">
    <text evidence="1">The sequence shown here is derived from an EMBL/GenBank/DDBJ whole genome shotgun (WGS) entry which is preliminary data.</text>
</comment>
<protein>
    <submittedName>
        <fullName evidence="1">Uncharacterized protein</fullName>
    </submittedName>
</protein>
<sequence length="79" mass="9342">MELIKFGRWELEINELQNKQVSIVKDDKRLILLDGENYYLLYAQLEEGAILFQNVDNDVLIKINLNENKVNISFKNEDI</sequence>
<reference evidence="1 2" key="1">
    <citation type="submission" date="2023-07" db="EMBL/GenBank/DDBJ databases">
        <title>Genomic Encyclopedia of Type Strains, Phase IV (KMG-IV): sequencing the most valuable type-strain genomes for metagenomic binning, comparative biology and taxonomic classification.</title>
        <authorList>
            <person name="Goeker M."/>
        </authorList>
    </citation>
    <scope>NUCLEOTIDE SEQUENCE [LARGE SCALE GENOMIC DNA]</scope>
    <source>
        <strain evidence="1 2">DSM 15049</strain>
    </source>
</reference>
<dbReference type="RefSeq" id="WP_307504019.1">
    <property type="nucleotide sequence ID" value="NZ_BAAACE010000014.1"/>
</dbReference>
<name>A0ABU0MYA3_9FIRM</name>